<evidence type="ECO:0000313" key="4">
    <source>
        <dbReference type="EMBL" id="KAK0531937.1"/>
    </source>
</evidence>
<dbReference type="Proteomes" id="UP001176521">
    <property type="component" value="Unassembled WGS sequence"/>
</dbReference>
<keyword evidence="4" id="KW-0645">Protease</keyword>
<keyword evidence="4" id="KW-0121">Carboxypeptidase</keyword>
<keyword evidence="4" id="KW-0012">Acyltransferase</keyword>
<comment type="similarity">
    <text evidence="1">Belongs to the CBP3 family.</text>
</comment>
<dbReference type="PANTHER" id="PTHR12184:SF1">
    <property type="entry name" value="UBIQUINOL-CYTOCHROME-C REDUCTASE COMPLEX ASSEMBLY FACTOR 1"/>
    <property type="match status" value="1"/>
</dbReference>
<accession>A0AAN6GE32</accession>
<dbReference type="InterPro" id="IPR021150">
    <property type="entry name" value="Ubiq_cyt_c_chap"/>
</dbReference>
<dbReference type="EC" id="2.3.1.179" evidence="4"/>
<keyword evidence="4" id="KW-0808">Transferase</keyword>
<dbReference type="PANTHER" id="PTHR12184">
    <property type="entry name" value="UBIQUINOL-CYTOCHROME C REDUCTASE COMPLEX ASSEMBLY FACTOR 1 FAMILY MEMBER"/>
    <property type="match status" value="1"/>
</dbReference>
<evidence type="ECO:0000259" key="3">
    <source>
        <dbReference type="Pfam" id="PF03981"/>
    </source>
</evidence>
<feature type="domain" description="Ubiquinol-cytochrome c chaperone" evidence="3">
    <location>
        <begin position="35"/>
        <end position="143"/>
    </location>
</feature>
<sequence>MMGYNTRESTAIRVTSDLYDACADAVEYNAHFWHEECNLPRTYQTWFQLTNLHVWLLLVRFRAFPTRELSQSYAQELINHFFIDAESRMRERFGVQTARLVKGYMRDMHMQQRGAILSLDEALGRNSDAFLAAALWRNLWGGGWGVVGGVKRKLKGIDRSDKPGNPLEFGPEEEEGLPDLAVDKAAPQLPPSVANKPLHSNGPEEKLAHVPAPTNRAASLIPAEHGDIEALLFAEHLATAVDFVRIQVERLAERRDEELMRDGVGKKASQLFTKIE</sequence>
<dbReference type="GO" id="GO:0005739">
    <property type="term" value="C:mitochondrion"/>
    <property type="evidence" value="ECO:0007669"/>
    <property type="project" value="TreeGrafter"/>
</dbReference>
<dbReference type="Pfam" id="PF03981">
    <property type="entry name" value="Ubiq_cyt_C_chap"/>
    <property type="match status" value="1"/>
</dbReference>
<organism evidence="4 5">
    <name type="scientific">Tilletia horrida</name>
    <dbReference type="NCBI Taxonomy" id="155126"/>
    <lineage>
        <taxon>Eukaryota</taxon>
        <taxon>Fungi</taxon>
        <taxon>Dikarya</taxon>
        <taxon>Basidiomycota</taxon>
        <taxon>Ustilaginomycotina</taxon>
        <taxon>Exobasidiomycetes</taxon>
        <taxon>Tilletiales</taxon>
        <taxon>Tilletiaceae</taxon>
        <taxon>Tilletia</taxon>
    </lineage>
</organism>
<dbReference type="AlphaFoldDB" id="A0AAN6GE32"/>
<protein>
    <submittedName>
        <fullName evidence="4">Serine carboxypeptidase 3</fullName>
        <ecNumber evidence="4">2.3.1.179</ecNumber>
    </submittedName>
</protein>
<name>A0AAN6GE32_9BASI</name>
<gene>
    <name evidence="4" type="primary">cbp3</name>
    <name evidence="4" type="ORF">OC842_003453</name>
</gene>
<dbReference type="EMBL" id="JAPDMQ010000172">
    <property type="protein sequence ID" value="KAK0531937.1"/>
    <property type="molecule type" value="Genomic_DNA"/>
</dbReference>
<keyword evidence="4" id="KW-0378">Hydrolase</keyword>
<evidence type="ECO:0000256" key="2">
    <source>
        <dbReference type="SAM" id="MobiDB-lite"/>
    </source>
</evidence>
<comment type="caution">
    <text evidence="4">The sequence shown here is derived from an EMBL/GenBank/DDBJ whole genome shotgun (WGS) entry which is preliminary data.</text>
</comment>
<proteinExistence type="inferred from homology"/>
<dbReference type="InterPro" id="IPR007129">
    <property type="entry name" value="Ubiqinol_cyt_c_chaperone_CPB3"/>
</dbReference>
<evidence type="ECO:0000313" key="5">
    <source>
        <dbReference type="Proteomes" id="UP001176521"/>
    </source>
</evidence>
<keyword evidence="5" id="KW-1185">Reference proteome</keyword>
<dbReference type="GO" id="GO:0004315">
    <property type="term" value="F:3-oxoacyl-[acyl-carrier-protein] synthase activity"/>
    <property type="evidence" value="ECO:0007669"/>
    <property type="project" value="UniProtKB-EC"/>
</dbReference>
<dbReference type="GO" id="GO:0004180">
    <property type="term" value="F:carboxypeptidase activity"/>
    <property type="evidence" value="ECO:0007669"/>
    <property type="project" value="UniProtKB-KW"/>
</dbReference>
<dbReference type="GO" id="GO:0034551">
    <property type="term" value="P:mitochondrial respiratory chain complex III assembly"/>
    <property type="evidence" value="ECO:0007669"/>
    <property type="project" value="TreeGrafter"/>
</dbReference>
<feature type="region of interest" description="Disordered" evidence="2">
    <location>
        <begin position="187"/>
        <end position="208"/>
    </location>
</feature>
<reference evidence="4" key="1">
    <citation type="journal article" date="2023" name="PhytoFront">
        <title>Draft Genome Resources of Seven Strains of Tilletia horrida, Causal Agent of Kernel Smut of Rice.</title>
        <authorList>
            <person name="Khanal S."/>
            <person name="Antony Babu S."/>
            <person name="Zhou X.G."/>
        </authorList>
    </citation>
    <scope>NUCLEOTIDE SEQUENCE</scope>
    <source>
        <strain evidence="4">TX3</strain>
    </source>
</reference>
<evidence type="ECO:0000256" key="1">
    <source>
        <dbReference type="ARBA" id="ARBA00006407"/>
    </source>
</evidence>